<feature type="compositionally biased region" description="Acidic residues" evidence="1">
    <location>
        <begin position="99"/>
        <end position="109"/>
    </location>
</feature>
<keyword evidence="3" id="KW-1185">Reference proteome</keyword>
<organism evidence="2 3">
    <name type="scientific">Liparis tanakae</name>
    <name type="common">Tanaka's snailfish</name>
    <dbReference type="NCBI Taxonomy" id="230148"/>
    <lineage>
        <taxon>Eukaryota</taxon>
        <taxon>Metazoa</taxon>
        <taxon>Chordata</taxon>
        <taxon>Craniata</taxon>
        <taxon>Vertebrata</taxon>
        <taxon>Euteleostomi</taxon>
        <taxon>Actinopterygii</taxon>
        <taxon>Neopterygii</taxon>
        <taxon>Teleostei</taxon>
        <taxon>Neoteleostei</taxon>
        <taxon>Acanthomorphata</taxon>
        <taxon>Eupercaria</taxon>
        <taxon>Perciformes</taxon>
        <taxon>Cottioidei</taxon>
        <taxon>Cottales</taxon>
        <taxon>Liparidae</taxon>
        <taxon>Liparis</taxon>
    </lineage>
</organism>
<comment type="caution">
    <text evidence="2">The sequence shown here is derived from an EMBL/GenBank/DDBJ whole genome shotgun (WGS) entry which is preliminary data.</text>
</comment>
<dbReference type="EMBL" id="SRLO01000015">
    <property type="protein sequence ID" value="TNN86470.1"/>
    <property type="molecule type" value="Genomic_DNA"/>
</dbReference>
<proteinExistence type="predicted"/>
<evidence type="ECO:0000313" key="2">
    <source>
        <dbReference type="EMBL" id="TNN86470.1"/>
    </source>
</evidence>
<sequence length="109" mass="12048">MAMAARTMRSLSWSPSVPTAMRELATEEGNSIALTVIIYGGRENHQRRKASKPQRRARGMRESDGTAEERHGEPGVVLNQLHSQACWQQHPSVEHQGEVGDDSPEEGNS</sequence>
<feature type="region of interest" description="Disordered" evidence="1">
    <location>
        <begin position="40"/>
        <end position="109"/>
    </location>
</feature>
<gene>
    <name evidence="2" type="ORF">EYF80_003240</name>
</gene>
<feature type="compositionally biased region" description="Basic residues" evidence="1">
    <location>
        <begin position="45"/>
        <end position="58"/>
    </location>
</feature>
<name>A0A4Z2J8P2_9TELE</name>
<evidence type="ECO:0000256" key="1">
    <source>
        <dbReference type="SAM" id="MobiDB-lite"/>
    </source>
</evidence>
<reference evidence="2 3" key="1">
    <citation type="submission" date="2019-03" db="EMBL/GenBank/DDBJ databases">
        <title>First draft genome of Liparis tanakae, snailfish: a comprehensive survey of snailfish specific genes.</title>
        <authorList>
            <person name="Kim W."/>
            <person name="Song I."/>
            <person name="Jeong J.-H."/>
            <person name="Kim D."/>
            <person name="Kim S."/>
            <person name="Ryu S."/>
            <person name="Song J.Y."/>
            <person name="Lee S.K."/>
        </authorList>
    </citation>
    <scope>NUCLEOTIDE SEQUENCE [LARGE SCALE GENOMIC DNA]</scope>
    <source>
        <tissue evidence="2">Muscle</tissue>
    </source>
</reference>
<evidence type="ECO:0000313" key="3">
    <source>
        <dbReference type="Proteomes" id="UP000314294"/>
    </source>
</evidence>
<dbReference type="Proteomes" id="UP000314294">
    <property type="component" value="Unassembled WGS sequence"/>
</dbReference>
<accession>A0A4Z2J8P2</accession>
<feature type="compositionally biased region" description="Basic and acidic residues" evidence="1">
    <location>
        <begin position="59"/>
        <end position="73"/>
    </location>
</feature>
<protein>
    <submittedName>
        <fullName evidence="2">Uncharacterized protein</fullName>
    </submittedName>
</protein>
<dbReference type="AlphaFoldDB" id="A0A4Z2J8P2"/>
<feature type="compositionally biased region" description="Polar residues" evidence="1">
    <location>
        <begin position="80"/>
        <end position="91"/>
    </location>
</feature>